<feature type="signal peptide" evidence="3">
    <location>
        <begin position="1"/>
        <end position="27"/>
    </location>
</feature>
<reference evidence="5" key="1">
    <citation type="submission" date="2018-08" db="EMBL/GenBank/DDBJ databases">
        <authorList>
            <person name="Blom J."/>
        </authorList>
    </citation>
    <scope>NUCLEOTIDE SEQUENCE [LARGE SCALE GENOMIC DNA]</scope>
    <source>
        <strain evidence="5">CCOS 865</strain>
    </source>
</reference>
<evidence type="ECO:0000256" key="3">
    <source>
        <dbReference type="SAM" id="SignalP"/>
    </source>
</evidence>
<evidence type="ECO:0000313" key="4">
    <source>
        <dbReference type="EMBL" id="SYX88108.1"/>
    </source>
</evidence>
<dbReference type="PROSITE" id="PS51257">
    <property type="entry name" value="PROKAR_LIPOPROTEIN"/>
    <property type="match status" value="1"/>
</dbReference>
<keyword evidence="5" id="KW-1185">Reference proteome</keyword>
<keyword evidence="2" id="KW-0472">Membrane</keyword>
<feature type="transmembrane region" description="Helical" evidence="2">
    <location>
        <begin position="60"/>
        <end position="78"/>
    </location>
</feature>
<evidence type="ECO:0000256" key="1">
    <source>
        <dbReference type="SAM" id="Coils"/>
    </source>
</evidence>
<sequence>MKHSKPARISSWISLMMVACLALTGCANTGSSMLGGKDQNQGTADPRLTSGADAKFFSTSGYQACAVAAGGGILACMLSNSGNKAACAVIAGVAACGVAMGANYYLDQRRSQYADTTQRLNAMTGEVQKETDKVAERSNTLQRVIADDKQQIAAIQKDIKAKTVNKAKAQQDIANIDQNLGLMRKDLTNMKSRVSEYQKVAEAERQSGSSQADVKKVETEIAKMNSKVVALQQEVDGLYSQRSAITLG</sequence>
<feature type="transmembrane region" description="Helical" evidence="2">
    <location>
        <begin position="85"/>
        <end position="106"/>
    </location>
</feature>
<evidence type="ECO:0008006" key="6">
    <source>
        <dbReference type="Google" id="ProtNLM"/>
    </source>
</evidence>
<evidence type="ECO:0000313" key="5">
    <source>
        <dbReference type="Proteomes" id="UP000263595"/>
    </source>
</evidence>
<keyword evidence="3" id="KW-0732">Signal</keyword>
<feature type="coiled-coil region" evidence="1">
    <location>
        <begin position="200"/>
        <end position="241"/>
    </location>
</feature>
<dbReference type="RefSeq" id="WP_415842575.1">
    <property type="nucleotide sequence ID" value="NZ_CBCSFL010000002.1"/>
</dbReference>
<dbReference type="SUPFAM" id="SSF57997">
    <property type="entry name" value="Tropomyosin"/>
    <property type="match status" value="1"/>
</dbReference>
<proteinExistence type="predicted"/>
<dbReference type="Gene3D" id="1.10.287.1490">
    <property type="match status" value="1"/>
</dbReference>
<feature type="chain" id="PRO_5017045721" description="Lipoprotein" evidence="3">
    <location>
        <begin position="28"/>
        <end position="248"/>
    </location>
</feature>
<keyword evidence="2" id="KW-1133">Transmembrane helix</keyword>
<protein>
    <recommendedName>
        <fullName evidence="6">Lipoprotein</fullName>
    </recommendedName>
</protein>
<evidence type="ECO:0000256" key="2">
    <source>
        <dbReference type="SAM" id="Phobius"/>
    </source>
</evidence>
<keyword evidence="2" id="KW-0812">Transmembrane</keyword>
<dbReference type="Proteomes" id="UP000263595">
    <property type="component" value="Unassembled WGS sequence"/>
</dbReference>
<accession>A0A383RP02</accession>
<dbReference type="AlphaFoldDB" id="A0A383RP02"/>
<dbReference type="EMBL" id="UNOZ01000002">
    <property type="protein sequence ID" value="SYX88108.1"/>
    <property type="molecule type" value="Genomic_DNA"/>
</dbReference>
<name>A0A383RP02_9PSED</name>
<keyword evidence="1" id="KW-0175">Coiled coil</keyword>
<organism evidence="4 5">
    <name type="scientific">Pseudomonas reidholzensis</name>
    <dbReference type="NCBI Taxonomy" id="1785162"/>
    <lineage>
        <taxon>Bacteria</taxon>
        <taxon>Pseudomonadati</taxon>
        <taxon>Pseudomonadota</taxon>
        <taxon>Gammaproteobacteria</taxon>
        <taxon>Pseudomonadales</taxon>
        <taxon>Pseudomonadaceae</taxon>
        <taxon>Pseudomonas</taxon>
    </lineage>
</organism>
<gene>
    <name evidence="4" type="ORF">CCOS865_00329</name>
</gene>